<sequence length="147" mass="16790">MRRHLDRIDQLILAELRHNARIPVAALGDRVNLSRNAVRQRIERLERDEYIQGYTIVEHTAEARANVTANLFVYRTDRMRGGEVIAALKSVPEVVICDVMSGEFDLFVRLEAPSVDRVRAVWQQISMMTGVRDITTTVTLSTVIDRT</sequence>
<proteinExistence type="predicted"/>
<dbReference type="Proteomes" id="UP000032120">
    <property type="component" value="Unassembled WGS sequence"/>
</dbReference>
<dbReference type="InterPro" id="IPR036390">
    <property type="entry name" value="WH_DNA-bd_sf"/>
</dbReference>
<comment type="caution">
    <text evidence="5">The sequence shown here is derived from an EMBL/GenBank/DDBJ whole genome shotgun (WGS) entry which is preliminary data.</text>
</comment>
<evidence type="ECO:0000256" key="1">
    <source>
        <dbReference type="ARBA" id="ARBA00023015"/>
    </source>
</evidence>
<keyword evidence="2" id="KW-0238">DNA-binding</keyword>
<accession>A0A0D0IQA2</accession>
<dbReference type="OrthoDB" id="166264at2"/>
<dbReference type="InterPro" id="IPR019888">
    <property type="entry name" value="Tscrpt_reg_AsnC-like"/>
</dbReference>
<name>A0A0D0IQA2_9MICO</name>
<dbReference type="Gene3D" id="3.30.70.920">
    <property type="match status" value="1"/>
</dbReference>
<dbReference type="GO" id="GO:0005829">
    <property type="term" value="C:cytosol"/>
    <property type="evidence" value="ECO:0007669"/>
    <property type="project" value="TreeGrafter"/>
</dbReference>
<keyword evidence="3" id="KW-0804">Transcription</keyword>
<dbReference type="SUPFAM" id="SSF54909">
    <property type="entry name" value="Dimeric alpha+beta barrel"/>
    <property type="match status" value="1"/>
</dbReference>
<reference evidence="5 6" key="1">
    <citation type="submission" date="2015-01" db="EMBL/GenBank/DDBJ databases">
        <title>Draft genome sequence of Leucobacter komagatae strain VKM ST2845.</title>
        <authorList>
            <person name="Karlyshev A.V."/>
            <person name="Kudryashova E.B."/>
        </authorList>
    </citation>
    <scope>NUCLEOTIDE SEQUENCE [LARGE SCALE GENOMIC DNA]</scope>
    <source>
        <strain evidence="5 6">VKM ST2845</strain>
    </source>
</reference>
<dbReference type="PRINTS" id="PR00033">
    <property type="entry name" value="HTHASNC"/>
</dbReference>
<dbReference type="Pfam" id="PF01037">
    <property type="entry name" value="AsnC_trans_reg"/>
    <property type="match status" value="1"/>
</dbReference>
<dbReference type="SMART" id="SM00344">
    <property type="entry name" value="HTH_ASNC"/>
    <property type="match status" value="1"/>
</dbReference>
<organism evidence="5 6">
    <name type="scientific">Leucobacter komagatae</name>
    <dbReference type="NCBI Taxonomy" id="55969"/>
    <lineage>
        <taxon>Bacteria</taxon>
        <taxon>Bacillati</taxon>
        <taxon>Actinomycetota</taxon>
        <taxon>Actinomycetes</taxon>
        <taxon>Micrococcales</taxon>
        <taxon>Microbacteriaceae</taxon>
        <taxon>Leucobacter</taxon>
    </lineage>
</organism>
<evidence type="ECO:0000256" key="3">
    <source>
        <dbReference type="ARBA" id="ARBA00023163"/>
    </source>
</evidence>
<dbReference type="RefSeq" id="WP_042545082.1">
    <property type="nucleotide sequence ID" value="NZ_JXSQ01000026.1"/>
</dbReference>
<dbReference type="InterPro" id="IPR011008">
    <property type="entry name" value="Dimeric_a/b-barrel"/>
</dbReference>
<evidence type="ECO:0000313" key="6">
    <source>
        <dbReference type="Proteomes" id="UP000032120"/>
    </source>
</evidence>
<dbReference type="PROSITE" id="PS50956">
    <property type="entry name" value="HTH_ASNC_2"/>
    <property type="match status" value="1"/>
</dbReference>
<dbReference type="AlphaFoldDB" id="A0A0D0IQA2"/>
<dbReference type="Gene3D" id="1.10.10.10">
    <property type="entry name" value="Winged helix-like DNA-binding domain superfamily/Winged helix DNA-binding domain"/>
    <property type="match status" value="1"/>
</dbReference>
<evidence type="ECO:0000313" key="5">
    <source>
        <dbReference type="EMBL" id="KIP51663.1"/>
    </source>
</evidence>
<dbReference type="EMBL" id="JXSQ01000026">
    <property type="protein sequence ID" value="KIP51663.1"/>
    <property type="molecule type" value="Genomic_DNA"/>
</dbReference>
<dbReference type="InterPro" id="IPR019887">
    <property type="entry name" value="Tscrpt_reg_AsnC/Lrp_C"/>
</dbReference>
<dbReference type="GO" id="GO:0043200">
    <property type="term" value="P:response to amino acid"/>
    <property type="evidence" value="ECO:0007669"/>
    <property type="project" value="TreeGrafter"/>
</dbReference>
<keyword evidence="6" id="KW-1185">Reference proteome</keyword>
<dbReference type="InterPro" id="IPR036388">
    <property type="entry name" value="WH-like_DNA-bd_sf"/>
</dbReference>
<dbReference type="PANTHER" id="PTHR30154">
    <property type="entry name" value="LEUCINE-RESPONSIVE REGULATORY PROTEIN"/>
    <property type="match status" value="1"/>
</dbReference>
<dbReference type="InterPro" id="IPR000485">
    <property type="entry name" value="AsnC-type_HTH_dom"/>
</dbReference>
<evidence type="ECO:0000259" key="4">
    <source>
        <dbReference type="PROSITE" id="PS50956"/>
    </source>
</evidence>
<keyword evidence="1" id="KW-0805">Transcription regulation</keyword>
<protein>
    <submittedName>
        <fullName evidence="5">AsnC family transcriptional regulator</fullName>
    </submittedName>
</protein>
<dbReference type="GO" id="GO:0043565">
    <property type="term" value="F:sequence-specific DNA binding"/>
    <property type="evidence" value="ECO:0007669"/>
    <property type="project" value="InterPro"/>
</dbReference>
<feature type="domain" description="HTH asnC-type" evidence="4">
    <location>
        <begin position="5"/>
        <end position="57"/>
    </location>
</feature>
<gene>
    <name evidence="5" type="ORF">SD72_14025</name>
</gene>
<dbReference type="Pfam" id="PF13404">
    <property type="entry name" value="HTH_AsnC-type"/>
    <property type="match status" value="1"/>
</dbReference>
<evidence type="ECO:0000256" key="2">
    <source>
        <dbReference type="ARBA" id="ARBA00023125"/>
    </source>
</evidence>
<dbReference type="SUPFAM" id="SSF46785">
    <property type="entry name" value="Winged helix' DNA-binding domain"/>
    <property type="match status" value="1"/>
</dbReference>
<dbReference type="PANTHER" id="PTHR30154:SF34">
    <property type="entry name" value="TRANSCRIPTIONAL REGULATOR AZLB"/>
    <property type="match status" value="1"/>
</dbReference>